<comment type="subcellular location">
    <subcellularLocation>
        <location evidence="1">Cell membrane</location>
        <topology evidence="1">Lipid-anchor</topology>
        <topology evidence="1">GPI-anchor</topology>
    </subcellularLocation>
</comment>
<evidence type="ECO:0000256" key="4">
    <source>
        <dbReference type="ARBA" id="ARBA00022729"/>
    </source>
</evidence>
<keyword evidence="6" id="KW-0378">Hydrolase</keyword>
<dbReference type="GO" id="GO:0006508">
    <property type="term" value="P:proteolysis"/>
    <property type="evidence" value="ECO:0007669"/>
    <property type="project" value="UniProtKB-KW"/>
</dbReference>
<dbReference type="GeneID" id="19164387"/>
<evidence type="ECO:0000256" key="2">
    <source>
        <dbReference type="ARBA" id="ARBA00007447"/>
    </source>
</evidence>
<sequence length="346" mass="36809">MRQSVSQRDVHRRDLPVTLPNADYQYLIDLDIGTPAQSISLAVDTGSSDVWVFGPSSCTACSGGVFDPTQSSTGFYENDLGDFSTSYYDNTTVTGYYITVTVTVAAATVTGVTLGVATKTNSLYWSILGIGFDGAEASQVKHNGFLDDLYKQGVITSHSYSIHLDDQDAASGTIIFGGVDSTRYSGELVSLPIVPYSDSVPRLQVTWTSLSLTDASDTTTALTQSDLSSPVILDTGSTTAILPVDIFNELASFFGVHQADNGVYTVPCQVPEGYFTFGFGAGPAITIQVPFSQIAVPDIGGSGTCLFGFQPQADSLIFFGDSFLRSAYVYYDFDASTISLAQAKTT</sequence>
<evidence type="ECO:0000313" key="10">
    <source>
        <dbReference type="EMBL" id="EXJ91697.1"/>
    </source>
</evidence>
<accession>W9YFM8</accession>
<keyword evidence="3" id="KW-0645">Protease</keyword>
<dbReference type="Gene3D" id="2.40.70.10">
    <property type="entry name" value="Acid Proteases"/>
    <property type="match status" value="2"/>
</dbReference>
<dbReference type="GO" id="GO:0005886">
    <property type="term" value="C:plasma membrane"/>
    <property type="evidence" value="ECO:0007669"/>
    <property type="project" value="UniProtKB-SubCell"/>
</dbReference>
<evidence type="ECO:0000256" key="5">
    <source>
        <dbReference type="ARBA" id="ARBA00022750"/>
    </source>
</evidence>
<dbReference type="SUPFAM" id="SSF50630">
    <property type="entry name" value="Acid proteases"/>
    <property type="match status" value="1"/>
</dbReference>
<dbReference type="eggNOG" id="KOG1339">
    <property type="taxonomic scope" value="Eukaryota"/>
</dbReference>
<organism evidence="10 11">
    <name type="scientific">Capronia epimyces CBS 606.96</name>
    <dbReference type="NCBI Taxonomy" id="1182542"/>
    <lineage>
        <taxon>Eukaryota</taxon>
        <taxon>Fungi</taxon>
        <taxon>Dikarya</taxon>
        <taxon>Ascomycota</taxon>
        <taxon>Pezizomycotina</taxon>
        <taxon>Eurotiomycetes</taxon>
        <taxon>Chaetothyriomycetidae</taxon>
        <taxon>Chaetothyriales</taxon>
        <taxon>Herpotrichiellaceae</taxon>
        <taxon>Capronia</taxon>
    </lineage>
</organism>
<dbReference type="Pfam" id="PF00026">
    <property type="entry name" value="Asp"/>
    <property type="match status" value="1"/>
</dbReference>
<dbReference type="InterPro" id="IPR033121">
    <property type="entry name" value="PEPTIDASE_A1"/>
</dbReference>
<dbReference type="EMBL" id="AMGY01000001">
    <property type="protein sequence ID" value="EXJ91697.1"/>
    <property type="molecule type" value="Genomic_DNA"/>
</dbReference>
<evidence type="ECO:0000313" key="11">
    <source>
        <dbReference type="Proteomes" id="UP000019478"/>
    </source>
</evidence>
<dbReference type="PANTHER" id="PTHR47966:SF65">
    <property type="entry name" value="ASPARTIC-TYPE ENDOPEPTIDASE"/>
    <property type="match status" value="1"/>
</dbReference>
<dbReference type="PANTHER" id="PTHR47966">
    <property type="entry name" value="BETA-SITE APP-CLEAVING ENZYME, ISOFORM A-RELATED"/>
    <property type="match status" value="1"/>
</dbReference>
<evidence type="ECO:0000259" key="9">
    <source>
        <dbReference type="PROSITE" id="PS51767"/>
    </source>
</evidence>
<protein>
    <recommendedName>
        <fullName evidence="9">Peptidase A1 domain-containing protein</fullName>
    </recommendedName>
</protein>
<dbReference type="Proteomes" id="UP000019478">
    <property type="component" value="Unassembled WGS sequence"/>
</dbReference>
<comment type="similarity">
    <text evidence="2">Belongs to the peptidase A1 family.</text>
</comment>
<dbReference type="PROSITE" id="PS51767">
    <property type="entry name" value="PEPTIDASE_A1"/>
    <property type="match status" value="1"/>
</dbReference>
<dbReference type="RefSeq" id="XP_007728587.1">
    <property type="nucleotide sequence ID" value="XM_007730397.1"/>
</dbReference>
<feature type="active site" evidence="7">
    <location>
        <position position="44"/>
    </location>
</feature>
<dbReference type="InterPro" id="IPR001461">
    <property type="entry name" value="Aspartic_peptidase_A1"/>
</dbReference>
<keyword evidence="11" id="KW-1185">Reference proteome</keyword>
<keyword evidence="4" id="KW-0732">Signal</keyword>
<evidence type="ECO:0000256" key="8">
    <source>
        <dbReference type="PIRSR" id="PIRSR601461-2"/>
    </source>
</evidence>
<dbReference type="PRINTS" id="PR00792">
    <property type="entry name" value="PEPSIN"/>
</dbReference>
<dbReference type="GO" id="GO:0004190">
    <property type="term" value="F:aspartic-type endopeptidase activity"/>
    <property type="evidence" value="ECO:0007669"/>
    <property type="project" value="UniProtKB-KW"/>
</dbReference>
<reference evidence="10 11" key="1">
    <citation type="submission" date="2013-03" db="EMBL/GenBank/DDBJ databases">
        <title>The Genome Sequence of Capronia epimyces CBS 606.96.</title>
        <authorList>
            <consortium name="The Broad Institute Genomics Platform"/>
            <person name="Cuomo C."/>
            <person name="de Hoog S."/>
            <person name="Gorbushina A."/>
            <person name="Walker B."/>
            <person name="Young S.K."/>
            <person name="Zeng Q."/>
            <person name="Gargeya S."/>
            <person name="Fitzgerald M."/>
            <person name="Haas B."/>
            <person name="Abouelleil A."/>
            <person name="Allen A.W."/>
            <person name="Alvarado L."/>
            <person name="Arachchi H.M."/>
            <person name="Berlin A.M."/>
            <person name="Chapman S.B."/>
            <person name="Gainer-Dewar J."/>
            <person name="Goldberg J."/>
            <person name="Griggs A."/>
            <person name="Gujja S."/>
            <person name="Hansen M."/>
            <person name="Howarth C."/>
            <person name="Imamovic A."/>
            <person name="Ireland A."/>
            <person name="Larimer J."/>
            <person name="McCowan C."/>
            <person name="Murphy C."/>
            <person name="Pearson M."/>
            <person name="Poon T.W."/>
            <person name="Priest M."/>
            <person name="Roberts A."/>
            <person name="Saif S."/>
            <person name="Shea T."/>
            <person name="Sisk P."/>
            <person name="Sykes S."/>
            <person name="Wortman J."/>
            <person name="Nusbaum C."/>
            <person name="Birren B."/>
        </authorList>
    </citation>
    <scope>NUCLEOTIDE SEQUENCE [LARGE SCALE GENOMIC DNA]</scope>
    <source>
        <strain evidence="10 11">CBS 606.96</strain>
    </source>
</reference>
<dbReference type="STRING" id="1182542.W9YFM8"/>
<evidence type="ECO:0000256" key="3">
    <source>
        <dbReference type="ARBA" id="ARBA00022670"/>
    </source>
</evidence>
<dbReference type="OrthoDB" id="771136at2759"/>
<name>W9YFM8_9EURO</name>
<feature type="domain" description="Peptidase A1" evidence="9">
    <location>
        <begin position="26"/>
        <end position="341"/>
    </location>
</feature>
<dbReference type="AlphaFoldDB" id="W9YFM8"/>
<evidence type="ECO:0000256" key="7">
    <source>
        <dbReference type="PIRSR" id="PIRSR601461-1"/>
    </source>
</evidence>
<keyword evidence="5" id="KW-0064">Aspartyl protease</keyword>
<dbReference type="InterPro" id="IPR021109">
    <property type="entry name" value="Peptidase_aspartic_dom_sf"/>
</dbReference>
<dbReference type="HOGENOM" id="CLU_013253_9_3_1"/>
<gene>
    <name evidence="10" type="ORF">A1O3_00247</name>
</gene>
<proteinExistence type="inferred from homology"/>
<dbReference type="CDD" id="cd05474">
    <property type="entry name" value="SAP_like"/>
    <property type="match status" value="1"/>
</dbReference>
<evidence type="ECO:0000256" key="6">
    <source>
        <dbReference type="ARBA" id="ARBA00022801"/>
    </source>
</evidence>
<evidence type="ECO:0000256" key="1">
    <source>
        <dbReference type="ARBA" id="ARBA00004609"/>
    </source>
</evidence>
<feature type="active site" evidence="7">
    <location>
        <position position="234"/>
    </location>
</feature>
<feature type="disulfide bond" evidence="8">
    <location>
        <begin position="268"/>
        <end position="305"/>
    </location>
</feature>
<comment type="caution">
    <text evidence="10">The sequence shown here is derived from an EMBL/GenBank/DDBJ whole genome shotgun (WGS) entry which is preliminary data.</text>
</comment>
<keyword evidence="8" id="KW-1015">Disulfide bond</keyword>
<dbReference type="InterPro" id="IPR033876">
    <property type="entry name" value="SAP-like"/>
</dbReference>